<accession>A0A1A9EZS5</accession>
<gene>
    <name evidence="1" type="ORF">A8C75_12210</name>
</gene>
<keyword evidence="2" id="KW-1185">Reference proteome</keyword>
<reference evidence="2" key="1">
    <citation type="submission" date="2016-05" db="EMBL/GenBank/DDBJ databases">
        <authorList>
            <person name="Baek K."/>
            <person name="Yang S.-J."/>
        </authorList>
    </citation>
    <scope>NUCLEOTIDE SEQUENCE [LARGE SCALE GENOMIC DNA]</scope>
    <source>
        <strain evidence="2">ST58-10</strain>
    </source>
</reference>
<evidence type="ECO:0000313" key="1">
    <source>
        <dbReference type="EMBL" id="ANG63161.1"/>
    </source>
</evidence>
<dbReference type="EMBL" id="CP015839">
    <property type="protein sequence ID" value="ANG63161.1"/>
    <property type="molecule type" value="Genomic_DNA"/>
</dbReference>
<organism evidence="1 2">
    <name type="scientific">Marinobacterium aestuarii</name>
    <dbReference type="NCBI Taxonomy" id="1821621"/>
    <lineage>
        <taxon>Bacteria</taxon>
        <taxon>Pseudomonadati</taxon>
        <taxon>Pseudomonadota</taxon>
        <taxon>Gammaproteobacteria</taxon>
        <taxon>Oceanospirillales</taxon>
        <taxon>Oceanospirillaceae</taxon>
        <taxon>Marinobacterium</taxon>
    </lineage>
</organism>
<dbReference type="RefSeq" id="WP_067382626.1">
    <property type="nucleotide sequence ID" value="NZ_CP015839.1"/>
</dbReference>
<dbReference type="KEGG" id="mars:A8C75_12210"/>
<sequence>MNNQIKTLMSQADELRNGIHDLAERTQNYQLNLAGIERCVDTISHCVTLVGNNRVAAIAAKDQRKIMAELEGAVDELKELLQR</sequence>
<dbReference type="OrthoDB" id="6120322at2"/>
<reference evidence="1 2" key="2">
    <citation type="journal article" date="2018" name="Int. J. Syst. Evol. Microbiol.">
        <title>Marinobacterium aestuarii sp. nov., a benzene-degrading marine bacterium isolated from estuary sediment.</title>
        <authorList>
            <person name="Bae S.S."/>
            <person name="Jung J."/>
            <person name="Chung D."/>
            <person name="Baek K."/>
        </authorList>
    </citation>
    <scope>NUCLEOTIDE SEQUENCE [LARGE SCALE GENOMIC DNA]</scope>
    <source>
        <strain evidence="1 2">ST58-10</strain>
    </source>
</reference>
<dbReference type="Proteomes" id="UP000078070">
    <property type="component" value="Chromosome"/>
</dbReference>
<proteinExistence type="predicted"/>
<dbReference type="AlphaFoldDB" id="A0A1A9EZS5"/>
<dbReference type="STRING" id="1821621.A8C75_12210"/>
<evidence type="ECO:0000313" key="2">
    <source>
        <dbReference type="Proteomes" id="UP000078070"/>
    </source>
</evidence>
<protein>
    <submittedName>
        <fullName evidence="1">Uncharacterized protein</fullName>
    </submittedName>
</protein>
<name>A0A1A9EZS5_9GAMM</name>